<dbReference type="PROSITE" id="PS00198">
    <property type="entry name" value="4FE4S_FER_1"/>
    <property type="match status" value="1"/>
</dbReference>
<evidence type="ECO:0000259" key="1">
    <source>
        <dbReference type="PROSITE" id="PS51379"/>
    </source>
</evidence>
<sequence length="140" mass="15291">MAETLQQGLERFGSPVSYTSNWSERHVAYVCGLGTFSLSKGLITEKGVSGRFGSLVTTAPLTVTPRAYSELYEYCVFCGACARNCPAEAIAIDPEVGKRHAPCAAFLDEYRPQYAPRYGCGKCQVRVPCRDGIPRRKSAV</sequence>
<dbReference type="PROSITE" id="PS51379">
    <property type="entry name" value="4FE4S_FER_2"/>
    <property type="match status" value="1"/>
</dbReference>
<feature type="domain" description="4Fe-4S ferredoxin-type" evidence="1">
    <location>
        <begin position="65"/>
        <end position="95"/>
    </location>
</feature>
<comment type="caution">
    <text evidence="2">The sequence shown here is derived from an EMBL/GenBank/DDBJ whole genome shotgun (WGS) entry which is preliminary data.</text>
</comment>
<dbReference type="Gene3D" id="3.30.70.20">
    <property type="match status" value="1"/>
</dbReference>
<accession>A0A645C7K9</accession>
<dbReference type="PANTHER" id="PTHR42827:SF1">
    <property type="entry name" value="IRON-SULFUR CLUSTER-BINDING PROTEIN"/>
    <property type="match status" value="1"/>
</dbReference>
<evidence type="ECO:0000313" key="2">
    <source>
        <dbReference type="EMBL" id="MPM73368.1"/>
    </source>
</evidence>
<name>A0A645C7K9_9ZZZZ</name>
<dbReference type="SUPFAM" id="SSF54862">
    <property type="entry name" value="4Fe-4S ferredoxins"/>
    <property type="match status" value="1"/>
</dbReference>
<gene>
    <name evidence="2" type="ORF">SDC9_120348</name>
</gene>
<reference evidence="2" key="1">
    <citation type="submission" date="2019-08" db="EMBL/GenBank/DDBJ databases">
        <authorList>
            <person name="Kucharzyk K."/>
            <person name="Murdoch R.W."/>
            <person name="Higgins S."/>
            <person name="Loffler F."/>
        </authorList>
    </citation>
    <scope>NUCLEOTIDE SEQUENCE</scope>
</reference>
<dbReference type="AlphaFoldDB" id="A0A645C7K9"/>
<protein>
    <recommendedName>
        <fullName evidence="1">4Fe-4S ferredoxin-type domain-containing protein</fullName>
    </recommendedName>
</protein>
<dbReference type="InterPro" id="IPR017900">
    <property type="entry name" value="4Fe4S_Fe_S_CS"/>
</dbReference>
<dbReference type="Pfam" id="PF00037">
    <property type="entry name" value="Fer4"/>
    <property type="match status" value="1"/>
</dbReference>
<proteinExistence type="predicted"/>
<dbReference type="PANTHER" id="PTHR42827">
    <property type="entry name" value="IRON-SULFUR CLUSTER-BINDING PROTEIN-RELATED"/>
    <property type="match status" value="1"/>
</dbReference>
<dbReference type="EMBL" id="VSSQ01025318">
    <property type="protein sequence ID" value="MPM73368.1"/>
    <property type="molecule type" value="Genomic_DNA"/>
</dbReference>
<dbReference type="InterPro" id="IPR017896">
    <property type="entry name" value="4Fe4S_Fe-S-bd"/>
</dbReference>
<organism evidence="2">
    <name type="scientific">bioreactor metagenome</name>
    <dbReference type="NCBI Taxonomy" id="1076179"/>
    <lineage>
        <taxon>unclassified sequences</taxon>
        <taxon>metagenomes</taxon>
        <taxon>ecological metagenomes</taxon>
    </lineage>
</organism>